<organism evidence="3 4">
    <name type="scientific">Erythrobacter crassostreae</name>
    <dbReference type="NCBI Taxonomy" id="2828328"/>
    <lineage>
        <taxon>Bacteria</taxon>
        <taxon>Pseudomonadati</taxon>
        <taxon>Pseudomonadota</taxon>
        <taxon>Alphaproteobacteria</taxon>
        <taxon>Sphingomonadales</taxon>
        <taxon>Erythrobacteraceae</taxon>
        <taxon>Erythrobacter/Porphyrobacter group</taxon>
        <taxon>Erythrobacter</taxon>
    </lineage>
</organism>
<dbReference type="AlphaFoldDB" id="A0A9X1F3F9"/>
<dbReference type="EMBL" id="JAGSPC010000001">
    <property type="protein sequence ID" value="MBV7259572.1"/>
    <property type="molecule type" value="Genomic_DNA"/>
</dbReference>
<reference evidence="3" key="1">
    <citation type="submission" date="2021-04" db="EMBL/GenBank/DDBJ databases">
        <authorList>
            <person name="Pira H."/>
            <person name="Risdian C."/>
            <person name="Wink J."/>
        </authorList>
    </citation>
    <scope>NUCLEOTIDE SEQUENCE</scope>
    <source>
        <strain evidence="3">WH158</strain>
    </source>
</reference>
<keyword evidence="1" id="KW-0812">Transmembrane</keyword>
<feature type="domain" description="Ancillary SecYEG translocon subunit/Cell division coordinator CpoB TPR" evidence="2">
    <location>
        <begin position="15"/>
        <end position="182"/>
    </location>
</feature>
<evidence type="ECO:0000313" key="4">
    <source>
        <dbReference type="Proteomes" id="UP001138681"/>
    </source>
</evidence>
<sequence>MREIDEAVRQDDATQFFEKYGVMLGSALALVLAAFGGYLVWDNYREGGLEAQSETLVQALDQSEAGDFAGADATVAELTTSDNDGARTAARFMQAAAALEQGEMAKAVELYGTIAADDNAPPALRDLARVREVATNFDDREPADIIAKLKDLAVPGNAFFGSAGELTAIAHLEAGDRDAAGTLFGEIAKDEELPETLRARARQMAGLLGIDAVEDVDKLLEDQGIDPEAGLVEQPQ</sequence>
<evidence type="ECO:0000259" key="2">
    <source>
        <dbReference type="Pfam" id="PF09976"/>
    </source>
</evidence>
<gene>
    <name evidence="3" type="ORF">KCG46_08295</name>
</gene>
<evidence type="ECO:0000313" key="3">
    <source>
        <dbReference type="EMBL" id="MBV7259572.1"/>
    </source>
</evidence>
<keyword evidence="1" id="KW-0472">Membrane</keyword>
<keyword evidence="4" id="KW-1185">Reference proteome</keyword>
<accession>A0A9X1F3F9</accession>
<evidence type="ECO:0000256" key="1">
    <source>
        <dbReference type="SAM" id="Phobius"/>
    </source>
</evidence>
<dbReference type="Pfam" id="PF09976">
    <property type="entry name" value="TPR_21"/>
    <property type="match status" value="1"/>
</dbReference>
<feature type="transmembrane region" description="Helical" evidence="1">
    <location>
        <begin position="20"/>
        <end position="41"/>
    </location>
</feature>
<comment type="caution">
    <text evidence="3">The sequence shown here is derived from an EMBL/GenBank/DDBJ whole genome shotgun (WGS) entry which is preliminary data.</text>
</comment>
<keyword evidence="1" id="KW-1133">Transmembrane helix</keyword>
<dbReference type="Proteomes" id="UP001138681">
    <property type="component" value="Unassembled WGS sequence"/>
</dbReference>
<dbReference type="InterPro" id="IPR018704">
    <property type="entry name" value="SecYEG/CpoB_TPR"/>
</dbReference>
<proteinExistence type="predicted"/>
<protein>
    <submittedName>
        <fullName evidence="3">Tetratricopeptide repeat protein</fullName>
    </submittedName>
</protein>
<name>A0A9X1F3F9_9SPHN</name>